<dbReference type="Proteomes" id="UP000428260">
    <property type="component" value="Chromosome"/>
</dbReference>
<sequence>MNLKITFLLIISILQFNVINAQRLTIEGGPISRYMAHGVDVGLADQEAFQLGIYKPLPFHLNFVIWSSFAVDRKYDNLDEVNLLLKWSKSYWDDSRFQIILNCYIDYWFYHGIKMTADINGNAIEKMILQGNKANFGFSLPSLIKLYGKPLIISYDYFYWIPLFEKTFSKGGIHEFKLDYGLPLQFETKRQILKIGTSTNYSEKNILQPYSGWTNLALHISTKIISETWTLSPSIHYQWTWKKSINKENEFWFGFTIGKSYK</sequence>
<proteinExistence type="predicted"/>
<reference evidence="1 2" key="1">
    <citation type="submission" date="2019-11" db="EMBL/GenBank/DDBJ databases">
        <authorList>
            <person name="Zheng R.K."/>
            <person name="Sun C.M."/>
        </authorList>
    </citation>
    <scope>NUCLEOTIDE SEQUENCE [LARGE SCALE GENOMIC DNA]</scope>
    <source>
        <strain evidence="1 2">WC007</strain>
    </source>
</reference>
<dbReference type="KEGG" id="mcos:GM418_25870"/>
<dbReference type="EMBL" id="CP046401">
    <property type="protein sequence ID" value="QGY46963.1"/>
    <property type="molecule type" value="Genomic_DNA"/>
</dbReference>
<organism evidence="1 2">
    <name type="scientific">Maribellus comscasis</name>
    <dbReference type="NCBI Taxonomy" id="2681766"/>
    <lineage>
        <taxon>Bacteria</taxon>
        <taxon>Pseudomonadati</taxon>
        <taxon>Bacteroidota</taxon>
        <taxon>Bacteroidia</taxon>
        <taxon>Marinilabiliales</taxon>
        <taxon>Prolixibacteraceae</taxon>
        <taxon>Maribellus</taxon>
    </lineage>
</organism>
<dbReference type="AlphaFoldDB" id="A0A6I6K5R1"/>
<evidence type="ECO:0000313" key="1">
    <source>
        <dbReference type="EMBL" id="QGY46963.1"/>
    </source>
</evidence>
<name>A0A6I6K5R1_9BACT</name>
<keyword evidence="2" id="KW-1185">Reference proteome</keyword>
<evidence type="ECO:0000313" key="2">
    <source>
        <dbReference type="Proteomes" id="UP000428260"/>
    </source>
</evidence>
<protein>
    <submittedName>
        <fullName evidence="1">Uncharacterized protein</fullName>
    </submittedName>
</protein>
<accession>A0A6I6K5R1</accession>
<dbReference type="RefSeq" id="WP_158870364.1">
    <property type="nucleotide sequence ID" value="NZ_CP046401.1"/>
</dbReference>
<gene>
    <name evidence="1" type="ORF">GM418_25870</name>
</gene>